<sequence length="111" mass="12195">MITIKRKKHEDEQVDGGKNNPPHVFVPSIVVKSNSQAIAVEASKGEGPSHDLVDSDNSNKDRHWKSQQKELTPLKATEASASRSLSTDFIVQLEDEVQSIDASEESETSHS</sequence>
<accession>A0AAW2U2S3</accession>
<dbReference type="AlphaFoldDB" id="A0AAW2U2S3"/>
<proteinExistence type="predicted"/>
<evidence type="ECO:0000256" key="1">
    <source>
        <dbReference type="SAM" id="MobiDB-lite"/>
    </source>
</evidence>
<evidence type="ECO:0000313" key="2">
    <source>
        <dbReference type="EMBL" id="KAL0411414.1"/>
    </source>
</evidence>
<feature type="compositionally biased region" description="Basic and acidic residues" evidence="1">
    <location>
        <begin position="43"/>
        <end position="61"/>
    </location>
</feature>
<gene>
    <name evidence="2" type="ORF">Slati_3731100</name>
</gene>
<reference evidence="2" key="1">
    <citation type="submission" date="2020-06" db="EMBL/GenBank/DDBJ databases">
        <authorList>
            <person name="Li T."/>
            <person name="Hu X."/>
            <person name="Zhang T."/>
            <person name="Song X."/>
            <person name="Zhang H."/>
            <person name="Dai N."/>
            <person name="Sheng W."/>
            <person name="Hou X."/>
            <person name="Wei L."/>
        </authorList>
    </citation>
    <scope>NUCLEOTIDE SEQUENCE</scope>
    <source>
        <strain evidence="2">KEN1</strain>
        <tissue evidence="2">Leaf</tissue>
    </source>
</reference>
<name>A0AAW2U2S3_9LAMI</name>
<organism evidence="2">
    <name type="scientific">Sesamum latifolium</name>
    <dbReference type="NCBI Taxonomy" id="2727402"/>
    <lineage>
        <taxon>Eukaryota</taxon>
        <taxon>Viridiplantae</taxon>
        <taxon>Streptophyta</taxon>
        <taxon>Embryophyta</taxon>
        <taxon>Tracheophyta</taxon>
        <taxon>Spermatophyta</taxon>
        <taxon>Magnoliopsida</taxon>
        <taxon>eudicotyledons</taxon>
        <taxon>Gunneridae</taxon>
        <taxon>Pentapetalae</taxon>
        <taxon>asterids</taxon>
        <taxon>lamiids</taxon>
        <taxon>Lamiales</taxon>
        <taxon>Pedaliaceae</taxon>
        <taxon>Sesamum</taxon>
    </lineage>
</organism>
<protein>
    <submittedName>
        <fullName evidence="2">Uncharacterized protein</fullName>
    </submittedName>
</protein>
<comment type="caution">
    <text evidence="2">The sequence shown here is derived from an EMBL/GenBank/DDBJ whole genome shotgun (WGS) entry which is preliminary data.</text>
</comment>
<feature type="region of interest" description="Disordered" evidence="1">
    <location>
        <begin position="1"/>
        <end position="25"/>
    </location>
</feature>
<feature type="region of interest" description="Disordered" evidence="1">
    <location>
        <begin position="40"/>
        <end position="85"/>
    </location>
</feature>
<reference evidence="2" key="2">
    <citation type="journal article" date="2024" name="Plant">
        <title>Genomic evolution and insights into agronomic trait innovations of Sesamum species.</title>
        <authorList>
            <person name="Miao H."/>
            <person name="Wang L."/>
            <person name="Qu L."/>
            <person name="Liu H."/>
            <person name="Sun Y."/>
            <person name="Le M."/>
            <person name="Wang Q."/>
            <person name="Wei S."/>
            <person name="Zheng Y."/>
            <person name="Lin W."/>
            <person name="Duan Y."/>
            <person name="Cao H."/>
            <person name="Xiong S."/>
            <person name="Wang X."/>
            <person name="Wei L."/>
            <person name="Li C."/>
            <person name="Ma Q."/>
            <person name="Ju M."/>
            <person name="Zhao R."/>
            <person name="Li G."/>
            <person name="Mu C."/>
            <person name="Tian Q."/>
            <person name="Mei H."/>
            <person name="Zhang T."/>
            <person name="Gao T."/>
            <person name="Zhang H."/>
        </authorList>
    </citation>
    <scope>NUCLEOTIDE SEQUENCE</scope>
    <source>
        <strain evidence="2">KEN1</strain>
    </source>
</reference>
<dbReference type="EMBL" id="JACGWN010000013">
    <property type="protein sequence ID" value="KAL0411414.1"/>
    <property type="molecule type" value="Genomic_DNA"/>
</dbReference>